<dbReference type="EMBL" id="CP106878">
    <property type="protein sequence ID" value="WAA10331.1"/>
    <property type="molecule type" value="Genomic_DNA"/>
</dbReference>
<dbReference type="Proteomes" id="UP001164718">
    <property type="component" value="Chromosome"/>
</dbReference>
<evidence type="ECO:0000313" key="2">
    <source>
        <dbReference type="Proteomes" id="UP001164718"/>
    </source>
</evidence>
<protein>
    <submittedName>
        <fullName evidence="1">Uncharacterized protein</fullName>
    </submittedName>
</protein>
<reference evidence="1" key="1">
    <citation type="submission" date="2022-09" db="EMBL/GenBank/DDBJ databases">
        <title>Complete Genomes of Fervidibacillus albus and Fervidibacillus halotolerans isolated from tidal flat sediments.</title>
        <authorList>
            <person name="Kwon K.K."/>
            <person name="Yang S.-H."/>
            <person name="Park M.J."/>
            <person name="Oh H.-M."/>
        </authorList>
    </citation>
    <scope>NUCLEOTIDE SEQUENCE</scope>
    <source>
        <strain evidence="1">MEBiC13591</strain>
    </source>
</reference>
<evidence type="ECO:0000313" key="1">
    <source>
        <dbReference type="EMBL" id="WAA10331.1"/>
    </source>
</evidence>
<gene>
    <name evidence="1" type="ORF">OE104_03075</name>
</gene>
<sequence length="122" mass="14418">MYNIRKAIQPILKSIHPLVFFETAPNDTDTPYLTYVIQVYPEGDRKLVVVEIDGWDIPNDGSTVELERLMQTVNDELDKKTIQTDEFVLTLFGDRQILVEEDDKRIKHRNFTYQGYMYERSE</sequence>
<dbReference type="RefSeq" id="WP_275418114.1">
    <property type="nucleotide sequence ID" value="NZ_CP106878.1"/>
</dbReference>
<keyword evidence="2" id="KW-1185">Reference proteome</keyword>
<accession>A0A9E8LWE2</accession>
<proteinExistence type="predicted"/>
<dbReference type="AlphaFoldDB" id="A0A9E8LWE2"/>
<dbReference type="KEGG" id="faf:OE104_03075"/>
<name>A0A9E8LWE2_9BACI</name>
<organism evidence="1 2">
    <name type="scientific">Fervidibacillus albus</name>
    <dbReference type="NCBI Taxonomy" id="2980026"/>
    <lineage>
        <taxon>Bacteria</taxon>
        <taxon>Bacillati</taxon>
        <taxon>Bacillota</taxon>
        <taxon>Bacilli</taxon>
        <taxon>Bacillales</taxon>
        <taxon>Bacillaceae</taxon>
        <taxon>Fervidibacillus</taxon>
    </lineage>
</organism>